<dbReference type="AlphaFoldDB" id="A0A8C6FQX9"/>
<keyword evidence="2" id="KW-1185">Reference proteome</keyword>
<protein>
    <submittedName>
        <fullName evidence="1">Uncharacterized protein</fullName>
    </submittedName>
</protein>
<dbReference type="Ensembl" id="ENSMMST00000026860.1">
    <property type="protein sequence ID" value="ENSMMSP00000024301.1"/>
    <property type="gene ID" value="ENSMMSG00000018293.1"/>
</dbReference>
<name>A0A8C6FQX9_MOSMO</name>
<sequence length="91" mass="10429">IRNFSFKKPDKTIDENFKEETQNTPNYSNVLFITNRLGSPEKSCIISFGPAQGQSPPLSRSIPFTEPHHWYRCLMIPPAGNKQDSNESCLW</sequence>
<accession>A0A8C6FQX9</accession>
<evidence type="ECO:0000313" key="1">
    <source>
        <dbReference type="Ensembl" id="ENSMMSP00000024301.1"/>
    </source>
</evidence>
<proteinExistence type="predicted"/>
<reference evidence="1" key="2">
    <citation type="submission" date="2025-09" db="UniProtKB">
        <authorList>
            <consortium name="Ensembl"/>
        </authorList>
    </citation>
    <scope>IDENTIFICATION</scope>
</reference>
<dbReference type="Proteomes" id="UP000694544">
    <property type="component" value="Unplaced"/>
</dbReference>
<dbReference type="GeneTree" id="ENSGT01030000239481"/>
<evidence type="ECO:0000313" key="2">
    <source>
        <dbReference type="Proteomes" id="UP000694544"/>
    </source>
</evidence>
<reference evidence="1" key="1">
    <citation type="submission" date="2025-08" db="UniProtKB">
        <authorList>
            <consortium name="Ensembl"/>
        </authorList>
    </citation>
    <scope>IDENTIFICATION</scope>
</reference>
<organism evidence="1 2">
    <name type="scientific">Moschus moschiferus</name>
    <name type="common">Siberian musk deer</name>
    <name type="synonym">Moschus sibiricus</name>
    <dbReference type="NCBI Taxonomy" id="68415"/>
    <lineage>
        <taxon>Eukaryota</taxon>
        <taxon>Metazoa</taxon>
        <taxon>Chordata</taxon>
        <taxon>Craniata</taxon>
        <taxon>Vertebrata</taxon>
        <taxon>Euteleostomi</taxon>
        <taxon>Mammalia</taxon>
        <taxon>Eutheria</taxon>
        <taxon>Laurasiatheria</taxon>
        <taxon>Artiodactyla</taxon>
        <taxon>Ruminantia</taxon>
        <taxon>Pecora</taxon>
        <taxon>Moschidae</taxon>
        <taxon>Moschus</taxon>
    </lineage>
</organism>